<comment type="caution">
    <text evidence="2">The sequence shown here is derived from an EMBL/GenBank/DDBJ whole genome shotgun (WGS) entry which is preliminary data.</text>
</comment>
<reference evidence="3" key="1">
    <citation type="submission" date="2018-05" db="EMBL/GenBank/DDBJ databases">
        <authorList>
            <person name="Du Z."/>
            <person name="Wang X."/>
        </authorList>
    </citation>
    <scope>NUCLEOTIDE SEQUENCE [LARGE SCALE GENOMIC DNA]</scope>
    <source>
        <strain evidence="3">CQN31</strain>
    </source>
</reference>
<protein>
    <submittedName>
        <fullName evidence="2">Hrp-dependent type III effector protein</fullName>
    </submittedName>
</protein>
<proteinExistence type="predicted"/>
<dbReference type="AlphaFoldDB" id="A0A317F9G2"/>
<evidence type="ECO:0000313" key="2">
    <source>
        <dbReference type="EMBL" id="PWS34216.1"/>
    </source>
</evidence>
<accession>A0A317F9G2</accession>
<dbReference type="OrthoDB" id="9778478at2"/>
<evidence type="ECO:0000313" key="3">
    <source>
        <dbReference type="Proteomes" id="UP000245765"/>
    </source>
</evidence>
<dbReference type="InterPro" id="IPR042213">
    <property type="entry name" value="NBD_C_sf"/>
</dbReference>
<name>A0A317F9G2_9PROT</name>
<dbReference type="Gene3D" id="3.40.50.10840">
    <property type="entry name" value="Putative sugar-binding, N-terminal domain"/>
    <property type="match status" value="2"/>
</dbReference>
<sequence>MSRLRLLADDLTGALDATAPFAASAGHALPVALETPPDAGALDADTRDGPANAARSRASALAPWLAGGRPAFRKLDSLLRGHVAAELAASAAGGFSSLVIAPAFPGQGRRMREGRLLLADGTAGPDLGALLPAAGLRPRRLAAGEVPGGAGAWLCDVETEADLAALARADLPQPVLWAGSGGLARALAGPGRAAHPPAGPLLLLCGSRHARAAAMLPGLGQAVLRPASVAQAGEAARRAAAALGDGQGAALSLQAAGDAPGAIWRGLAETFAGLPPPPLLGVVGGRSLRDLCLALGVMALDVAGEVRTGLPLSRLRGGPWDGTPLISSSGAFDDRGLFRDLLQGKRVVA</sequence>
<dbReference type="InterPro" id="IPR010737">
    <property type="entry name" value="4-carb_acid_sugar_kinase_N"/>
</dbReference>
<dbReference type="EMBL" id="QGNA01000008">
    <property type="protein sequence ID" value="PWS34216.1"/>
    <property type="molecule type" value="Genomic_DNA"/>
</dbReference>
<gene>
    <name evidence="2" type="ORF">DFH01_26685</name>
</gene>
<keyword evidence="3" id="KW-1185">Reference proteome</keyword>
<evidence type="ECO:0000259" key="1">
    <source>
        <dbReference type="Pfam" id="PF07005"/>
    </source>
</evidence>
<organism evidence="2 3">
    <name type="scientific">Falsiroseomonas bella</name>
    <dbReference type="NCBI Taxonomy" id="2184016"/>
    <lineage>
        <taxon>Bacteria</taxon>
        <taxon>Pseudomonadati</taxon>
        <taxon>Pseudomonadota</taxon>
        <taxon>Alphaproteobacteria</taxon>
        <taxon>Acetobacterales</taxon>
        <taxon>Roseomonadaceae</taxon>
        <taxon>Falsiroseomonas</taxon>
    </lineage>
</organism>
<dbReference type="Proteomes" id="UP000245765">
    <property type="component" value="Unassembled WGS sequence"/>
</dbReference>
<dbReference type="Pfam" id="PF07005">
    <property type="entry name" value="SBD_N"/>
    <property type="match status" value="1"/>
</dbReference>
<dbReference type="RefSeq" id="WP_109873585.1">
    <property type="nucleotide sequence ID" value="NZ_QGNA01000008.1"/>
</dbReference>
<dbReference type="SUPFAM" id="SSF142764">
    <property type="entry name" value="YgbK-like"/>
    <property type="match status" value="1"/>
</dbReference>
<feature type="domain" description="Four-carbon acid sugar kinase N-terminal" evidence="1">
    <location>
        <begin position="6"/>
        <end position="119"/>
    </location>
</feature>
<dbReference type="InterPro" id="IPR037051">
    <property type="entry name" value="4-carb_acid_sugar_kinase_N_sf"/>
</dbReference>
<dbReference type="Gene3D" id="3.40.980.20">
    <property type="entry name" value="Four-carbon acid sugar kinase, nucleotide binding domain"/>
    <property type="match status" value="1"/>
</dbReference>